<dbReference type="GO" id="GO:0016872">
    <property type="term" value="F:intramolecular lyase activity"/>
    <property type="evidence" value="ECO:0007669"/>
    <property type="project" value="InterPro"/>
</dbReference>
<dbReference type="GO" id="GO:0016020">
    <property type="term" value="C:membrane"/>
    <property type="evidence" value="ECO:0007669"/>
    <property type="project" value="UniProtKB-SubCell"/>
</dbReference>
<keyword evidence="4" id="KW-0125">Carotenoid biosynthesis</keyword>
<comment type="caution">
    <text evidence="9">The sequence shown here is derived from an EMBL/GenBank/DDBJ whole genome shotgun (WGS) entry which is preliminary data.</text>
</comment>
<reference evidence="9 10" key="1">
    <citation type="submission" date="2019-01" db="EMBL/GenBank/DDBJ databases">
        <title>Agromyces.</title>
        <authorList>
            <person name="Li J."/>
        </authorList>
    </citation>
    <scope>NUCLEOTIDE SEQUENCE [LARGE SCALE GENOMIC DNA]</scope>
    <source>
        <strain evidence="9 10">DSM 23870</strain>
    </source>
</reference>
<comment type="subcellular location">
    <subcellularLocation>
        <location evidence="1">Membrane</location>
        <topology evidence="1">Multi-pass membrane protein</topology>
    </subcellularLocation>
</comment>
<evidence type="ECO:0000256" key="3">
    <source>
        <dbReference type="ARBA" id="ARBA00022692"/>
    </source>
</evidence>
<evidence type="ECO:0000256" key="7">
    <source>
        <dbReference type="ARBA" id="ARBA00023235"/>
    </source>
</evidence>
<organism evidence="9 10">
    <name type="scientific">Agromyces atrinae</name>
    <dbReference type="NCBI Taxonomy" id="592376"/>
    <lineage>
        <taxon>Bacteria</taxon>
        <taxon>Bacillati</taxon>
        <taxon>Actinomycetota</taxon>
        <taxon>Actinomycetes</taxon>
        <taxon>Micrococcales</taxon>
        <taxon>Microbacteriaceae</taxon>
        <taxon>Agromyces</taxon>
    </lineage>
</organism>
<evidence type="ECO:0000256" key="8">
    <source>
        <dbReference type="SAM" id="Phobius"/>
    </source>
</evidence>
<evidence type="ECO:0000313" key="10">
    <source>
        <dbReference type="Proteomes" id="UP000292686"/>
    </source>
</evidence>
<sequence length="111" mass="12082">MGFVYLGCLLVSIASMGLIDYRYRLVFRASPARAAIVIAVGVAFFVAWDLTGIATGVFYRGETSFMTGVLVAPELPLEEIVFLTFLCYLTLILANGVRVILDRRVAKADAA</sequence>
<keyword evidence="7" id="KW-0413">Isomerase</keyword>
<dbReference type="AlphaFoldDB" id="A0A4Q2M3P9"/>
<gene>
    <name evidence="9" type="ORF">ESP50_10860</name>
</gene>
<evidence type="ECO:0000313" key="9">
    <source>
        <dbReference type="EMBL" id="RXZ86428.1"/>
    </source>
</evidence>
<comment type="pathway">
    <text evidence="2">Carotenoid biosynthesis.</text>
</comment>
<keyword evidence="3 8" id="KW-0812">Transmembrane</keyword>
<dbReference type="NCBIfam" id="TIGR03462">
    <property type="entry name" value="CarR_dom_SF"/>
    <property type="match status" value="1"/>
</dbReference>
<dbReference type="InterPro" id="IPR017825">
    <property type="entry name" value="Lycopene_cyclase_dom"/>
</dbReference>
<feature type="transmembrane region" description="Helical" evidence="8">
    <location>
        <begin position="35"/>
        <end position="60"/>
    </location>
</feature>
<evidence type="ECO:0000256" key="2">
    <source>
        <dbReference type="ARBA" id="ARBA00004829"/>
    </source>
</evidence>
<evidence type="ECO:0000256" key="4">
    <source>
        <dbReference type="ARBA" id="ARBA00022746"/>
    </source>
</evidence>
<keyword evidence="10" id="KW-1185">Reference proteome</keyword>
<feature type="transmembrane region" description="Helical" evidence="8">
    <location>
        <begin position="80"/>
        <end position="101"/>
    </location>
</feature>
<dbReference type="EMBL" id="SDPM01000005">
    <property type="protein sequence ID" value="RXZ86428.1"/>
    <property type="molecule type" value="Genomic_DNA"/>
</dbReference>
<evidence type="ECO:0000256" key="6">
    <source>
        <dbReference type="ARBA" id="ARBA00023136"/>
    </source>
</evidence>
<evidence type="ECO:0000256" key="5">
    <source>
        <dbReference type="ARBA" id="ARBA00022989"/>
    </source>
</evidence>
<proteinExistence type="predicted"/>
<dbReference type="GO" id="GO:0016117">
    <property type="term" value="P:carotenoid biosynthetic process"/>
    <property type="evidence" value="ECO:0007669"/>
    <property type="project" value="UniProtKB-KW"/>
</dbReference>
<dbReference type="OrthoDB" id="4774157at2"/>
<protein>
    <submittedName>
        <fullName evidence="9">Lycopene cyclase domain-containing protein</fullName>
    </submittedName>
</protein>
<feature type="transmembrane region" description="Helical" evidence="8">
    <location>
        <begin position="6"/>
        <end position="23"/>
    </location>
</feature>
<keyword evidence="5 8" id="KW-1133">Transmembrane helix</keyword>
<dbReference type="Proteomes" id="UP000292686">
    <property type="component" value="Unassembled WGS sequence"/>
</dbReference>
<evidence type="ECO:0000256" key="1">
    <source>
        <dbReference type="ARBA" id="ARBA00004141"/>
    </source>
</evidence>
<dbReference type="GO" id="GO:0045436">
    <property type="term" value="F:lycopene beta cyclase activity"/>
    <property type="evidence" value="ECO:0007669"/>
    <property type="project" value="UniProtKB-ARBA"/>
</dbReference>
<accession>A0A4Q2M3P9</accession>
<name>A0A4Q2M3P9_9MICO</name>
<keyword evidence="6 8" id="KW-0472">Membrane</keyword>